<dbReference type="EMBL" id="JAQHRD010000002">
    <property type="protein sequence ID" value="KAJ6444559.1"/>
    <property type="molecule type" value="Genomic_DNA"/>
</dbReference>
<keyword evidence="2" id="KW-1133">Transmembrane helix</keyword>
<feature type="compositionally biased region" description="Polar residues" evidence="1">
    <location>
        <begin position="122"/>
        <end position="131"/>
    </location>
</feature>
<feature type="region of interest" description="Disordered" evidence="1">
    <location>
        <begin position="72"/>
        <end position="132"/>
    </location>
</feature>
<feature type="compositionally biased region" description="Pro residues" evidence="1">
    <location>
        <begin position="99"/>
        <end position="109"/>
    </location>
</feature>
<comment type="caution">
    <text evidence="3">The sequence shown here is derived from an EMBL/GenBank/DDBJ whole genome shotgun (WGS) entry which is preliminary data.</text>
</comment>
<dbReference type="Proteomes" id="UP001163105">
    <property type="component" value="Unassembled WGS sequence"/>
</dbReference>
<gene>
    <name evidence="3" type="ORF">O9K51_02953</name>
</gene>
<keyword evidence="2" id="KW-0812">Transmembrane</keyword>
<dbReference type="PANTHER" id="PTHR33604">
    <property type="entry name" value="OSJNBA0004B13.7 PROTEIN"/>
    <property type="match status" value="1"/>
</dbReference>
<accession>A0AB34G082</accession>
<protein>
    <submittedName>
        <fullName evidence="3">Glycosyltransferase 2</fullName>
    </submittedName>
</protein>
<organism evidence="3 4">
    <name type="scientific">Purpureocillium lavendulum</name>
    <dbReference type="NCBI Taxonomy" id="1247861"/>
    <lineage>
        <taxon>Eukaryota</taxon>
        <taxon>Fungi</taxon>
        <taxon>Dikarya</taxon>
        <taxon>Ascomycota</taxon>
        <taxon>Pezizomycotina</taxon>
        <taxon>Sordariomycetes</taxon>
        <taxon>Hypocreomycetidae</taxon>
        <taxon>Hypocreales</taxon>
        <taxon>Ophiocordycipitaceae</taxon>
        <taxon>Purpureocillium</taxon>
    </lineage>
</organism>
<evidence type="ECO:0000313" key="4">
    <source>
        <dbReference type="Proteomes" id="UP001163105"/>
    </source>
</evidence>
<evidence type="ECO:0000313" key="3">
    <source>
        <dbReference type="EMBL" id="KAJ6444559.1"/>
    </source>
</evidence>
<proteinExistence type="predicted"/>
<sequence length="688" mass="76803">MSSSRRWQLRRDDEELAKKDDDLALPKHARQPGTRWQPVHTPRRGLVLRLVAYLAVVALLLFVLIRMISSGGDDASSLSGLDRHRYPPSAPGIYDPPTQKRPPPPPLDPVPETNPKTKPKSPETTADQPKTYNGPIKFFELAASLRAISSTGGSSATNRNVLFAAASLESAATLLPMACRMAYEKRAYVHFAFAGRSSITLKELLQVNGIDKTCPMIMHDARPDHADTSTETRMAVSVARALYYVNTYMHPQAVLVDSTAAEETFFLRGARDELSSTQAALIELPHKPETRLSWITRLDAPALAAWNKVHFDILVRAPATGAGNIKRLLKSLARADLAGHVAPHLSVELPHVVENPLQDFLARYQWPPSAADEKPSPQMMSLHRRVPNHRINEEESSVRFLESFWPMDPLHHHVLVLSPNVEVTPNFFHFVKFAVLFYRHSRPGTSQDLDLRMMGLSFAIPTVSVDGTQPFVPPTVVRANKPGEEGAPFLWQSPASDAVLFMGDKWFELHQYVSHVLRRRDSSAATAGLLGKKEVGKHYPAWMEYAVQLARLRGYFTLFPGKEMAAAIVGVHTDLPEKPEEYDDAKVTSKQREKDRFVDRVSQAFDPGSSVDMLETLPKRGDLQPPEDLPIIRLDGKQQSFSTMLTDTAQFADKFRRQIGGCSEADLRKSPVPDVFVRDLFCDTKRAA</sequence>
<reference evidence="3" key="1">
    <citation type="submission" date="2023-01" db="EMBL/GenBank/DDBJ databases">
        <title>The growth and conidiation of Purpureocillium lavendulum are regulated by nitrogen source and histone H3K14 acetylation.</title>
        <authorList>
            <person name="Tang P."/>
            <person name="Han J."/>
            <person name="Zhang C."/>
            <person name="Tang P."/>
            <person name="Qi F."/>
            <person name="Zhang K."/>
            <person name="Liang L."/>
        </authorList>
    </citation>
    <scope>NUCLEOTIDE SEQUENCE</scope>
    <source>
        <strain evidence="3">YMF1.00683</strain>
    </source>
</reference>
<keyword evidence="4" id="KW-1185">Reference proteome</keyword>
<dbReference type="PANTHER" id="PTHR33604:SF3">
    <property type="entry name" value="OSJNBA0004B13.7 PROTEIN"/>
    <property type="match status" value="1"/>
</dbReference>
<feature type="region of interest" description="Disordered" evidence="1">
    <location>
        <begin position="1"/>
        <end position="39"/>
    </location>
</feature>
<dbReference type="AlphaFoldDB" id="A0AB34G082"/>
<evidence type="ECO:0000256" key="2">
    <source>
        <dbReference type="SAM" id="Phobius"/>
    </source>
</evidence>
<evidence type="ECO:0000256" key="1">
    <source>
        <dbReference type="SAM" id="MobiDB-lite"/>
    </source>
</evidence>
<feature type="transmembrane region" description="Helical" evidence="2">
    <location>
        <begin position="46"/>
        <end position="68"/>
    </location>
</feature>
<keyword evidence="2" id="KW-0472">Membrane</keyword>
<name>A0AB34G082_9HYPO</name>
<feature type="compositionally biased region" description="Basic and acidic residues" evidence="1">
    <location>
        <begin position="9"/>
        <end position="25"/>
    </location>
</feature>